<organism evidence="1">
    <name type="scientific">Spongospora subterranea</name>
    <dbReference type="NCBI Taxonomy" id="70186"/>
    <lineage>
        <taxon>Eukaryota</taxon>
        <taxon>Sar</taxon>
        <taxon>Rhizaria</taxon>
        <taxon>Endomyxa</taxon>
        <taxon>Phytomyxea</taxon>
        <taxon>Plasmodiophorida</taxon>
        <taxon>Plasmodiophoridae</taxon>
        <taxon>Spongospora</taxon>
    </lineage>
</organism>
<sequence length="151" mass="17050">MTIRRSSKASRHCLEELEYTMAPAMTPAMIKVTPEQIITNGYSKLAAGRQKNAAAIGKRIVNIFVDRKWLLFLSAKDIRPTQPKIARMVPIVTHIHGVLSAYGITAKTLPQRQSTIPREERNKTIPRTPETHKTIPATVNGLKQHHQHKRC</sequence>
<protein>
    <submittedName>
        <fullName evidence="1">Uncharacterized protein</fullName>
    </submittedName>
</protein>
<evidence type="ECO:0000313" key="1">
    <source>
        <dbReference type="EMBL" id="CRZ06169.1"/>
    </source>
</evidence>
<dbReference type="AlphaFoldDB" id="A0A0H5RCD9"/>
<name>A0A0H5RCD9_9EUKA</name>
<proteinExistence type="predicted"/>
<accession>A0A0H5RCD9</accession>
<dbReference type="EMBL" id="HACM01005727">
    <property type="protein sequence ID" value="CRZ06169.1"/>
    <property type="molecule type" value="Transcribed_RNA"/>
</dbReference>
<reference evidence="1" key="1">
    <citation type="submission" date="2015-04" db="EMBL/GenBank/DDBJ databases">
        <title>The genome sequence of the plant pathogenic Rhizarian Plasmodiophora brassicae reveals insights in its biotrophic life cycle and the origin of chitin synthesis.</title>
        <authorList>
            <person name="Schwelm A."/>
            <person name="Fogelqvist J."/>
            <person name="Knaust A."/>
            <person name="Julke S."/>
            <person name="Lilja T."/>
            <person name="Dhandapani V."/>
            <person name="Bonilla-Rosso G."/>
            <person name="Karlsson M."/>
            <person name="Shevchenko A."/>
            <person name="Choi S.R."/>
            <person name="Kim H.G."/>
            <person name="Park J.Y."/>
            <person name="Lim Y.P."/>
            <person name="Ludwig-Muller J."/>
            <person name="Dixelius C."/>
        </authorList>
    </citation>
    <scope>NUCLEOTIDE SEQUENCE</scope>
    <source>
        <tissue evidence="1">Potato root galls</tissue>
    </source>
</reference>